<evidence type="ECO:0000256" key="2">
    <source>
        <dbReference type="ARBA" id="ARBA00022670"/>
    </source>
</evidence>
<dbReference type="InterPro" id="IPR000209">
    <property type="entry name" value="Peptidase_S8/S53_dom"/>
</dbReference>
<keyword evidence="5" id="KW-0472">Membrane</keyword>
<dbReference type="PROSITE" id="PS51892">
    <property type="entry name" value="SUBTILASE"/>
    <property type="match status" value="1"/>
</dbReference>
<protein>
    <recommendedName>
        <fullName evidence="6">Peptidase S8/S53 domain-containing protein</fullName>
    </recommendedName>
</protein>
<comment type="similarity">
    <text evidence="1">Belongs to the peptidase S8 family.</text>
</comment>
<dbReference type="PANTHER" id="PTHR43806:SF11">
    <property type="entry name" value="CEREVISIN-RELATED"/>
    <property type="match status" value="1"/>
</dbReference>
<accession>A0A381N9B1</accession>
<dbReference type="PRINTS" id="PR00723">
    <property type="entry name" value="SUBTILISIN"/>
</dbReference>
<evidence type="ECO:0000259" key="6">
    <source>
        <dbReference type="Pfam" id="PF00082"/>
    </source>
</evidence>
<dbReference type="InterPro" id="IPR023827">
    <property type="entry name" value="Peptidase_S8_Asp-AS"/>
</dbReference>
<proteinExistence type="inferred from homology"/>
<keyword evidence="5" id="KW-0812">Transmembrane</keyword>
<sequence>MRILLVAALLLLSSLGPLGIPEEVVLVSVAEPLPGSLETQWWEWTAMDSDRNQMHDALDLALLEEQFVIDGRIEVLVDFDHMPTAVDEELLTQGADFEVTWRFHHVPIIAGFVEVYRLPDLLALPGVVFLTHDSPVRLMLDGAIPEHHVDQVWDLGFDGTGITVAIIDTGIDANHLSINDMDDDPECTAATIQGVPNPPCQKKIVAFYDALDDSGDDGSGEATPYDGHGHGSHCAGISTGTGEGSEEAYGANYRGVAPGAQLVGVKVLSDSGSGSFEEVMRGMEWTIDNQEKYNIRAASMSLGGVWVSELTQEQEERVTHVANLMVAAGIALTIAAGNSAAYGTIGTPGAARDVITVGATEHDRELAIYSSKGPTHEGVIKPNVAAVGSSVWSVQNDDSVSGEATYVGMSGTSMATPMVAGIVALINEANPDLSPLMVRAILESTAEYRWLSHPVRPNNDYGWGFVEADVAMSEAELIDPSINLSLDSNTPQVTHRETYDDGNSTSEVNITRWFVRQDGALHFIKGGPGNASAIEWRNVLLYDSWHTLAAYDGDFSIPLENSGLEPGNHTLWVRLAGPQGISAPVGITIHLAEPLPTAGSEAGLPLLMVVSALLGILATAGVFLWRRSATS</sequence>
<dbReference type="EMBL" id="UINC01000202">
    <property type="protein sequence ID" value="SUZ51039.1"/>
    <property type="molecule type" value="Genomic_DNA"/>
</dbReference>
<keyword evidence="4" id="KW-0720">Serine protease</keyword>
<evidence type="ECO:0000256" key="1">
    <source>
        <dbReference type="ARBA" id="ARBA00011073"/>
    </source>
</evidence>
<dbReference type="PANTHER" id="PTHR43806">
    <property type="entry name" value="PEPTIDASE S8"/>
    <property type="match status" value="1"/>
</dbReference>
<evidence type="ECO:0000313" key="7">
    <source>
        <dbReference type="EMBL" id="SUZ51039.1"/>
    </source>
</evidence>
<dbReference type="AlphaFoldDB" id="A0A381N9B1"/>
<dbReference type="InterPro" id="IPR023828">
    <property type="entry name" value="Peptidase_S8_Ser-AS"/>
</dbReference>
<dbReference type="InterPro" id="IPR050131">
    <property type="entry name" value="Peptidase_S8_subtilisin-like"/>
</dbReference>
<gene>
    <name evidence="7" type="ORF">METZ01_LOCUS3893</name>
</gene>
<dbReference type="InterPro" id="IPR036852">
    <property type="entry name" value="Peptidase_S8/S53_dom_sf"/>
</dbReference>
<reference evidence="7" key="1">
    <citation type="submission" date="2018-05" db="EMBL/GenBank/DDBJ databases">
        <authorList>
            <person name="Lanie J.A."/>
            <person name="Ng W.-L."/>
            <person name="Kazmierczak K.M."/>
            <person name="Andrzejewski T.M."/>
            <person name="Davidsen T.M."/>
            <person name="Wayne K.J."/>
            <person name="Tettelin H."/>
            <person name="Glass J.I."/>
            <person name="Rusch D."/>
            <person name="Podicherti R."/>
            <person name="Tsui H.-C.T."/>
            <person name="Winkler M.E."/>
        </authorList>
    </citation>
    <scope>NUCLEOTIDE SEQUENCE</scope>
</reference>
<dbReference type="PROSITE" id="PS00136">
    <property type="entry name" value="SUBTILASE_ASP"/>
    <property type="match status" value="1"/>
</dbReference>
<organism evidence="7">
    <name type="scientific">marine metagenome</name>
    <dbReference type="NCBI Taxonomy" id="408172"/>
    <lineage>
        <taxon>unclassified sequences</taxon>
        <taxon>metagenomes</taxon>
        <taxon>ecological metagenomes</taxon>
    </lineage>
</organism>
<dbReference type="Gene3D" id="3.40.50.200">
    <property type="entry name" value="Peptidase S8/S53 domain"/>
    <property type="match status" value="1"/>
</dbReference>
<dbReference type="Pfam" id="PF00082">
    <property type="entry name" value="Peptidase_S8"/>
    <property type="match status" value="1"/>
</dbReference>
<keyword evidence="3" id="KW-0378">Hydrolase</keyword>
<feature type="transmembrane region" description="Helical" evidence="5">
    <location>
        <begin position="604"/>
        <end position="625"/>
    </location>
</feature>
<evidence type="ECO:0000256" key="4">
    <source>
        <dbReference type="ARBA" id="ARBA00022825"/>
    </source>
</evidence>
<evidence type="ECO:0000256" key="3">
    <source>
        <dbReference type="ARBA" id="ARBA00022801"/>
    </source>
</evidence>
<dbReference type="SUPFAM" id="SSF52743">
    <property type="entry name" value="Subtilisin-like"/>
    <property type="match status" value="1"/>
</dbReference>
<dbReference type="GO" id="GO:0004252">
    <property type="term" value="F:serine-type endopeptidase activity"/>
    <property type="evidence" value="ECO:0007669"/>
    <property type="project" value="InterPro"/>
</dbReference>
<dbReference type="PROSITE" id="PS00138">
    <property type="entry name" value="SUBTILASE_SER"/>
    <property type="match status" value="1"/>
</dbReference>
<name>A0A381N9B1_9ZZZZ</name>
<dbReference type="GO" id="GO:0006508">
    <property type="term" value="P:proteolysis"/>
    <property type="evidence" value="ECO:0007669"/>
    <property type="project" value="UniProtKB-KW"/>
</dbReference>
<feature type="domain" description="Peptidase S8/S53" evidence="6">
    <location>
        <begin position="159"/>
        <end position="464"/>
    </location>
</feature>
<evidence type="ECO:0000256" key="5">
    <source>
        <dbReference type="SAM" id="Phobius"/>
    </source>
</evidence>
<keyword evidence="2" id="KW-0645">Protease</keyword>
<dbReference type="InterPro" id="IPR015500">
    <property type="entry name" value="Peptidase_S8_subtilisin-rel"/>
</dbReference>
<keyword evidence="5" id="KW-1133">Transmembrane helix</keyword>